<organism evidence="2">
    <name type="scientific">marine sediment metagenome</name>
    <dbReference type="NCBI Taxonomy" id="412755"/>
    <lineage>
        <taxon>unclassified sequences</taxon>
        <taxon>metagenomes</taxon>
        <taxon>ecological metagenomes</taxon>
    </lineage>
</organism>
<sequence length="262" mass="29711">LFLPMMNLPLLAEEPNQSDTDSIEQAVEAVTKLRARAKAIKERIEADLRDRKAQHKREWKDATSSDPKEVQQAEQRVGLMRRTIWALGKVTPVIAEFRRNPEPPKRGDPFIWELTHLTPNNRLYLNLSRNGTIQSASTNNYPISISSEGKIVWPSTAEIGSRSHGEVHNIMSRSFYTLAYDFGIFDIKRSIKRGETAIFLLVGSPRIKHLIMVIGNTVSARKATGQEIEKFVEISFPYDRMKETLSQAKQDSANAKHKKAAD</sequence>
<accession>X0W4F9</accession>
<gene>
    <name evidence="2" type="ORF">S01H1_47935</name>
</gene>
<protein>
    <submittedName>
        <fullName evidence="2">Uncharacterized protein</fullName>
    </submittedName>
</protein>
<evidence type="ECO:0000313" key="2">
    <source>
        <dbReference type="EMBL" id="GAG25440.1"/>
    </source>
</evidence>
<dbReference type="EMBL" id="BARS01030752">
    <property type="protein sequence ID" value="GAG25440.1"/>
    <property type="molecule type" value="Genomic_DNA"/>
</dbReference>
<feature type="region of interest" description="Disordered" evidence="1">
    <location>
        <begin position="49"/>
        <end position="71"/>
    </location>
</feature>
<evidence type="ECO:0000256" key="1">
    <source>
        <dbReference type="SAM" id="MobiDB-lite"/>
    </source>
</evidence>
<reference evidence="2" key="1">
    <citation type="journal article" date="2014" name="Front. Microbiol.">
        <title>High frequency of phylogenetically diverse reductive dehalogenase-homologous genes in deep subseafloor sedimentary metagenomes.</title>
        <authorList>
            <person name="Kawai M."/>
            <person name="Futagami T."/>
            <person name="Toyoda A."/>
            <person name="Takaki Y."/>
            <person name="Nishi S."/>
            <person name="Hori S."/>
            <person name="Arai W."/>
            <person name="Tsubouchi T."/>
            <person name="Morono Y."/>
            <person name="Uchiyama I."/>
            <person name="Ito T."/>
            <person name="Fujiyama A."/>
            <person name="Inagaki F."/>
            <person name="Takami H."/>
        </authorList>
    </citation>
    <scope>NUCLEOTIDE SEQUENCE</scope>
    <source>
        <strain evidence="2">Expedition CK06-06</strain>
    </source>
</reference>
<name>X0W4F9_9ZZZZ</name>
<proteinExistence type="predicted"/>
<feature type="non-terminal residue" evidence="2">
    <location>
        <position position="262"/>
    </location>
</feature>
<feature type="non-terminal residue" evidence="2">
    <location>
        <position position="1"/>
    </location>
</feature>
<comment type="caution">
    <text evidence="2">The sequence shown here is derived from an EMBL/GenBank/DDBJ whole genome shotgun (WGS) entry which is preliminary data.</text>
</comment>
<dbReference type="AlphaFoldDB" id="X0W4F9"/>